<dbReference type="AlphaFoldDB" id="A0A286GNC0"/>
<protein>
    <recommendedName>
        <fullName evidence="4">Polysaccharide deacetylase</fullName>
    </recommendedName>
</protein>
<dbReference type="OrthoDB" id="892033at2"/>
<sequence>MKKFIILFLLLATFSQGQAQSIRGLFSVSGSRYGRSTVAGVASNTVTITVTYASAPTSPSATFAALKYNKQAWFQYERDDLLSGTWTDYIFFNGGTTPDGRTYPGKTFTDGCGNKVNWRGSAVANARSNFNNMDFWGVTGRLTTQQVATMVKVGKWGVMNHGYYHELATTNNFYPLSGPTFSQAGWNIAENQKFTYAKLKSQDVEYLMRCVVVPTNYAGFTRGADSLKYLGSTSTNALDGYEGFPRFFDLNTANNGGNFAQEETLPVTGYSKFNNAGFIQYTRNFQDSWTPNVINTLKAQFVDLLAKSNANKHLGMRLGTHTGTYPEMSNFFNYADSIAADRVWFVGMTEQLEYREVKRLAQRTQSLNGNTLTVRVDLSAVPDVTRFRDISLLITGGPIAHVTVSGADAFSYDTVTGLVNVFTEKTKGFPVPQ</sequence>
<feature type="signal peptide" evidence="1">
    <location>
        <begin position="1"/>
        <end position="19"/>
    </location>
</feature>
<proteinExistence type="predicted"/>
<dbReference type="RefSeq" id="WP_097130417.1">
    <property type="nucleotide sequence ID" value="NZ_OCNH01000006.1"/>
</dbReference>
<keyword evidence="3" id="KW-1185">Reference proteome</keyword>
<feature type="chain" id="PRO_5012967773" description="Polysaccharide deacetylase" evidence="1">
    <location>
        <begin position="20"/>
        <end position="433"/>
    </location>
</feature>
<evidence type="ECO:0000313" key="3">
    <source>
        <dbReference type="Proteomes" id="UP000219452"/>
    </source>
</evidence>
<reference evidence="3" key="1">
    <citation type="submission" date="2017-09" db="EMBL/GenBank/DDBJ databases">
        <authorList>
            <person name="Varghese N."/>
            <person name="Submissions S."/>
        </authorList>
    </citation>
    <scope>NUCLEOTIDE SEQUENCE [LARGE SCALE GENOMIC DNA]</scope>
    <source>
        <strain evidence="3">DSM 29961</strain>
    </source>
</reference>
<accession>A0A286GNC0</accession>
<dbReference type="Proteomes" id="UP000219452">
    <property type="component" value="Unassembled WGS sequence"/>
</dbReference>
<keyword evidence="1" id="KW-0732">Signal</keyword>
<gene>
    <name evidence="2" type="ORF">SAMN06269250_5609</name>
</gene>
<organism evidence="2 3">
    <name type="scientific">Spirosoma fluviale</name>
    <dbReference type="NCBI Taxonomy" id="1597977"/>
    <lineage>
        <taxon>Bacteria</taxon>
        <taxon>Pseudomonadati</taxon>
        <taxon>Bacteroidota</taxon>
        <taxon>Cytophagia</taxon>
        <taxon>Cytophagales</taxon>
        <taxon>Cytophagaceae</taxon>
        <taxon>Spirosoma</taxon>
    </lineage>
</organism>
<name>A0A286GNC0_9BACT</name>
<evidence type="ECO:0000313" key="2">
    <source>
        <dbReference type="EMBL" id="SOD96992.1"/>
    </source>
</evidence>
<dbReference type="EMBL" id="OCNH01000006">
    <property type="protein sequence ID" value="SOD96992.1"/>
    <property type="molecule type" value="Genomic_DNA"/>
</dbReference>
<evidence type="ECO:0000256" key="1">
    <source>
        <dbReference type="SAM" id="SignalP"/>
    </source>
</evidence>
<evidence type="ECO:0008006" key="4">
    <source>
        <dbReference type="Google" id="ProtNLM"/>
    </source>
</evidence>